<name>A0ACC2D5D8_DIPCM</name>
<sequence>MDISGYAASALGLVLLFILSKSVLVLYQPQKKLNLPPSPPAWPFVGHLHLLGKLPHQSLTQVAQKYGPLMFLRLGSVPTVVVSNGAIGREFLKTYDQVFASRPKMMAAKIFSYNYQGVAWSEYGPYWRDVRKICQSELFTPARMEASKHIRTEEAYYMAKYIWDSCEGNNAVDVHSQIYGFSRCIIARMVLNRNYFSSNSKEALNFKEIVNEYFHLIGVTNLGDFNPYIGWLDIQGYQKRMKAAKKRMDSIMDRIIQEHQEKNPEVSTDASPDFVDVLLSTRSNGHYQHLSIDNIKAVVVDMLAAGTDTSAATIEWALSEILINPWVQEKAKEELDHVVGRERKVEEADLPQLKYLQCVVKETFRLHPVAPFLVPHESTQAVQVTDYDIPAKTRLLVNAWAMGRDPSTWEKALEFSPERFLNSNIDVRGHDFELIPFGSGRRACPGISLGLTLVQLGLAVLLQSFEWSLPSSHENLDMSEVFGLTLPKAVPLRSIATPRLPHHLY</sequence>
<reference evidence="2" key="1">
    <citation type="journal article" date="2024" name="Proc. Natl. Acad. Sci. U.S.A.">
        <title>Extraordinary preservation of gene collinearity over three hundred million years revealed in homosporous lycophytes.</title>
        <authorList>
            <person name="Li C."/>
            <person name="Wickell D."/>
            <person name="Kuo L.Y."/>
            <person name="Chen X."/>
            <person name="Nie B."/>
            <person name="Liao X."/>
            <person name="Peng D."/>
            <person name="Ji J."/>
            <person name="Jenkins J."/>
            <person name="Williams M."/>
            <person name="Shu S."/>
            <person name="Plott C."/>
            <person name="Barry K."/>
            <person name="Rajasekar S."/>
            <person name="Grimwood J."/>
            <person name="Han X."/>
            <person name="Sun S."/>
            <person name="Hou Z."/>
            <person name="He W."/>
            <person name="Dai G."/>
            <person name="Sun C."/>
            <person name="Schmutz J."/>
            <person name="Leebens-Mack J.H."/>
            <person name="Li F.W."/>
            <person name="Wang L."/>
        </authorList>
    </citation>
    <scope>NUCLEOTIDE SEQUENCE [LARGE SCALE GENOMIC DNA]</scope>
    <source>
        <strain evidence="2">cv. PW_Plant_1</strain>
    </source>
</reference>
<gene>
    <name evidence="1" type="ORF">O6H91_07G055600</name>
</gene>
<keyword evidence="2" id="KW-1185">Reference proteome</keyword>
<organism evidence="1 2">
    <name type="scientific">Diphasiastrum complanatum</name>
    <name type="common">Issler's clubmoss</name>
    <name type="synonym">Lycopodium complanatum</name>
    <dbReference type="NCBI Taxonomy" id="34168"/>
    <lineage>
        <taxon>Eukaryota</taxon>
        <taxon>Viridiplantae</taxon>
        <taxon>Streptophyta</taxon>
        <taxon>Embryophyta</taxon>
        <taxon>Tracheophyta</taxon>
        <taxon>Lycopodiopsida</taxon>
        <taxon>Lycopodiales</taxon>
        <taxon>Lycopodiaceae</taxon>
        <taxon>Lycopodioideae</taxon>
        <taxon>Diphasiastrum</taxon>
    </lineage>
</organism>
<evidence type="ECO:0000313" key="2">
    <source>
        <dbReference type="Proteomes" id="UP001162992"/>
    </source>
</evidence>
<dbReference type="EMBL" id="CM055098">
    <property type="protein sequence ID" value="KAJ7549486.1"/>
    <property type="molecule type" value="Genomic_DNA"/>
</dbReference>
<protein>
    <submittedName>
        <fullName evidence="1">Uncharacterized protein</fullName>
    </submittedName>
</protein>
<dbReference type="Proteomes" id="UP001162992">
    <property type="component" value="Chromosome 7"/>
</dbReference>
<comment type="caution">
    <text evidence="1">The sequence shown here is derived from an EMBL/GenBank/DDBJ whole genome shotgun (WGS) entry which is preliminary data.</text>
</comment>
<accession>A0ACC2D5D8</accession>
<evidence type="ECO:0000313" key="1">
    <source>
        <dbReference type="EMBL" id="KAJ7549486.1"/>
    </source>
</evidence>
<proteinExistence type="predicted"/>